<comment type="caution">
    <text evidence="7">The sequence shown here is derived from an EMBL/GenBank/DDBJ whole genome shotgun (WGS) entry which is preliminary data.</text>
</comment>
<evidence type="ECO:0000256" key="5">
    <source>
        <dbReference type="ARBA" id="ARBA00023128"/>
    </source>
</evidence>
<evidence type="ECO:0000313" key="7">
    <source>
        <dbReference type="EMBL" id="KAF2737904.1"/>
    </source>
</evidence>
<evidence type="ECO:0000256" key="3">
    <source>
        <dbReference type="ARBA" id="ARBA00022792"/>
    </source>
</evidence>
<proteinExistence type="predicted"/>
<organism evidence="7 8">
    <name type="scientific">Polyplosphaeria fusca</name>
    <dbReference type="NCBI Taxonomy" id="682080"/>
    <lineage>
        <taxon>Eukaryota</taxon>
        <taxon>Fungi</taxon>
        <taxon>Dikarya</taxon>
        <taxon>Ascomycota</taxon>
        <taxon>Pezizomycotina</taxon>
        <taxon>Dothideomycetes</taxon>
        <taxon>Pleosporomycetidae</taxon>
        <taxon>Pleosporales</taxon>
        <taxon>Tetraplosphaeriaceae</taxon>
        <taxon>Polyplosphaeria</taxon>
    </lineage>
</organism>
<dbReference type="AlphaFoldDB" id="A0A9P4R375"/>
<evidence type="ECO:0000313" key="8">
    <source>
        <dbReference type="Proteomes" id="UP000799444"/>
    </source>
</evidence>
<accession>A0A9P4R375</accession>
<evidence type="ECO:0000256" key="2">
    <source>
        <dbReference type="ARBA" id="ARBA00022692"/>
    </source>
</evidence>
<dbReference type="GO" id="GO:0006120">
    <property type="term" value="P:mitochondrial electron transport, NADH to ubiquinone"/>
    <property type="evidence" value="ECO:0007669"/>
    <property type="project" value="InterPro"/>
</dbReference>
<keyword evidence="6" id="KW-0472">Membrane</keyword>
<dbReference type="EMBL" id="ML996112">
    <property type="protein sequence ID" value="KAF2737904.1"/>
    <property type="molecule type" value="Genomic_DNA"/>
</dbReference>
<reference evidence="7" key="1">
    <citation type="journal article" date="2020" name="Stud. Mycol.">
        <title>101 Dothideomycetes genomes: a test case for predicting lifestyles and emergence of pathogens.</title>
        <authorList>
            <person name="Haridas S."/>
            <person name="Albert R."/>
            <person name="Binder M."/>
            <person name="Bloem J."/>
            <person name="Labutti K."/>
            <person name="Salamov A."/>
            <person name="Andreopoulos B."/>
            <person name="Baker S."/>
            <person name="Barry K."/>
            <person name="Bills G."/>
            <person name="Bluhm B."/>
            <person name="Cannon C."/>
            <person name="Castanera R."/>
            <person name="Culley D."/>
            <person name="Daum C."/>
            <person name="Ezra D."/>
            <person name="Gonzalez J."/>
            <person name="Henrissat B."/>
            <person name="Kuo A."/>
            <person name="Liang C."/>
            <person name="Lipzen A."/>
            <person name="Lutzoni F."/>
            <person name="Magnuson J."/>
            <person name="Mondo S."/>
            <person name="Nolan M."/>
            <person name="Ohm R."/>
            <person name="Pangilinan J."/>
            <person name="Park H.-J."/>
            <person name="Ramirez L."/>
            <person name="Alfaro M."/>
            <person name="Sun H."/>
            <person name="Tritt A."/>
            <person name="Yoshinaga Y."/>
            <person name="Zwiers L.-H."/>
            <person name="Turgeon B."/>
            <person name="Goodwin S."/>
            <person name="Spatafora J."/>
            <person name="Crous P."/>
            <person name="Grigoriev I."/>
        </authorList>
    </citation>
    <scope>NUCLEOTIDE SEQUENCE</scope>
    <source>
        <strain evidence="7">CBS 125425</strain>
    </source>
</reference>
<dbReference type="InterPro" id="IPR039205">
    <property type="entry name" value="NDUFA11"/>
</dbReference>
<keyword evidence="4" id="KW-1133">Transmembrane helix</keyword>
<dbReference type="OrthoDB" id="1913277at2759"/>
<gene>
    <name evidence="7" type="ORF">EJ04DRAFT_460170</name>
</gene>
<name>A0A9P4R375_9PLEO</name>
<dbReference type="PANTHER" id="PTHR21382:SF1">
    <property type="entry name" value="NADH DEHYDROGENASE [UBIQUINONE] 1 ALPHA SUBCOMPLEX SUBUNIT 11"/>
    <property type="match status" value="1"/>
</dbReference>
<evidence type="ECO:0000256" key="1">
    <source>
        <dbReference type="ARBA" id="ARBA00004448"/>
    </source>
</evidence>
<keyword evidence="5" id="KW-0496">Mitochondrion</keyword>
<sequence length="191" mass="20580">MPDDHATYHPVDTLASTASTTMQTALCGAMIAGVQNTLRKQNVGAMGIFTKSGGVIALYAGVGAVYQFSRDSAANLRGKDDAYNEAIGGFLGGIGVGLARRSIPFMLGMGVVTATTMSAWRYTSGMRGPNPTKAFDGDEVERKETLKMQRRQPYQETIDQLGEGRGIYGPGYAERRRERLLQKYGVDVSQA</sequence>
<comment type="subcellular location">
    <subcellularLocation>
        <location evidence="1">Mitochondrion inner membrane</location>
        <topology evidence="1">Multi-pass membrane protein</topology>
    </subcellularLocation>
</comment>
<evidence type="ECO:0000256" key="6">
    <source>
        <dbReference type="ARBA" id="ARBA00023136"/>
    </source>
</evidence>
<dbReference type="PANTHER" id="PTHR21382">
    <property type="entry name" value="NADH-UBIQUINONE OXIDOREDUCTASE SUBUNIT"/>
    <property type="match status" value="1"/>
</dbReference>
<dbReference type="GO" id="GO:0005743">
    <property type="term" value="C:mitochondrial inner membrane"/>
    <property type="evidence" value="ECO:0007669"/>
    <property type="project" value="UniProtKB-SubCell"/>
</dbReference>
<keyword evidence="3" id="KW-0999">Mitochondrion inner membrane</keyword>
<protein>
    <submittedName>
        <fullName evidence="7">NADH-ubiquinone oxidoreductase 213 kDa subunit</fullName>
    </submittedName>
</protein>
<evidence type="ECO:0000256" key="4">
    <source>
        <dbReference type="ARBA" id="ARBA00022989"/>
    </source>
</evidence>
<dbReference type="GO" id="GO:0045271">
    <property type="term" value="C:respiratory chain complex I"/>
    <property type="evidence" value="ECO:0007669"/>
    <property type="project" value="InterPro"/>
</dbReference>
<dbReference type="Proteomes" id="UP000799444">
    <property type="component" value="Unassembled WGS sequence"/>
</dbReference>
<keyword evidence="8" id="KW-1185">Reference proteome</keyword>
<keyword evidence="2" id="KW-0812">Transmembrane</keyword>